<evidence type="ECO:0000313" key="3">
    <source>
        <dbReference type="Proteomes" id="UP000002218"/>
    </source>
</evidence>
<sequence>MGRLVKALATGRTRLSSLFSPIDPPTGWQWANPALFVLGTIVMVLRVPADTRFVLWAEDGNTFLAQAYDQGGGSVFFAPYAGYMHLIPRVTAWIVRDTVDLPDSGIAMALAAAAVTSLCLVGAFHWSRGWLSAPAAVVLWLATLLMPASALELALNVADSHWWLMYAAFWALLSRLRGPASVAAASVAVVAAALSDPLTAVLVPLALIRAAGWTTKRDVIAPVALLIGLAGQMLVVQGASRSTAVAKLTIDELIHQAIVRLGFATVVGGELGDRFAMAHPFRAAIVGAGVLIGILVASAVVVRRRPIAVIALVHALVWYSLIEYLVWPNTRMPTEFGPLTWGQRYAFNALLLLAVAVVAIADAAATQRRAPVAGRILAGVIAVALLWPGITQFQSSTYRRPTPTLDAQLPAAIEACRLDGSGMYSFVILPTELYTWPVACSVILSTADG</sequence>
<accession>C8XIL6</accession>
<evidence type="ECO:0000256" key="1">
    <source>
        <dbReference type="SAM" id="Phobius"/>
    </source>
</evidence>
<protein>
    <submittedName>
        <fullName evidence="2">Uncharacterized protein</fullName>
    </submittedName>
</protein>
<keyword evidence="3" id="KW-1185">Reference proteome</keyword>
<reference evidence="3" key="1">
    <citation type="submission" date="2009-09" db="EMBL/GenBank/DDBJ databases">
        <title>The complete genome of Nakamurella multipartita DSM 44233.</title>
        <authorList>
            <consortium name="US DOE Joint Genome Institute (JGI-PGF)"/>
            <person name="Lucas S."/>
            <person name="Copeland A."/>
            <person name="Lapidus A."/>
            <person name="Glavina del Rio T."/>
            <person name="Dalin E."/>
            <person name="Tice H."/>
            <person name="Bruce D."/>
            <person name="Goodwin L."/>
            <person name="Pitluck S."/>
            <person name="Kyrpides N."/>
            <person name="Mavromatis K."/>
            <person name="Ivanova N."/>
            <person name="Ovchinnikova G."/>
            <person name="Sims D."/>
            <person name="Meincke L."/>
            <person name="Brettin T."/>
            <person name="Detter J.C."/>
            <person name="Han C."/>
            <person name="Larimer F."/>
            <person name="Land M."/>
            <person name="Hauser L."/>
            <person name="Markowitz V."/>
            <person name="Cheng J.-F."/>
            <person name="Hugenholtz P."/>
            <person name="Woyke T."/>
            <person name="Wu D."/>
            <person name="Klenk H.-P."/>
            <person name="Eisen J.A."/>
        </authorList>
    </citation>
    <scope>NUCLEOTIDE SEQUENCE [LARGE SCALE GENOMIC DNA]</scope>
    <source>
        <strain evidence="3">ATCC 700099 / DSM 44233 / CIP 104796 / JCM 9543 / NBRC 105858 / Y-104</strain>
    </source>
</reference>
<feature type="transmembrane region" description="Helical" evidence="1">
    <location>
        <begin position="281"/>
        <end position="302"/>
    </location>
</feature>
<dbReference type="Proteomes" id="UP000002218">
    <property type="component" value="Chromosome"/>
</dbReference>
<keyword evidence="1" id="KW-0472">Membrane</keyword>
<reference evidence="2 3" key="2">
    <citation type="journal article" date="2010" name="Stand. Genomic Sci.">
        <title>Complete genome sequence of Nakamurella multipartita type strain (Y-104).</title>
        <authorList>
            <person name="Tice H."/>
            <person name="Mayilraj S."/>
            <person name="Sims D."/>
            <person name="Lapidus A."/>
            <person name="Nolan M."/>
            <person name="Lucas S."/>
            <person name="Glavina Del Rio T."/>
            <person name="Copeland A."/>
            <person name="Cheng J.F."/>
            <person name="Meincke L."/>
            <person name="Bruce D."/>
            <person name="Goodwin L."/>
            <person name="Pitluck S."/>
            <person name="Ivanova N."/>
            <person name="Mavromatis K."/>
            <person name="Ovchinnikova G."/>
            <person name="Pati A."/>
            <person name="Chen A."/>
            <person name="Palaniappan K."/>
            <person name="Land M."/>
            <person name="Hauser L."/>
            <person name="Chang Y.J."/>
            <person name="Jeffries C.D."/>
            <person name="Detter J.C."/>
            <person name="Brettin T."/>
            <person name="Rohde M."/>
            <person name="Goker M."/>
            <person name="Bristow J."/>
            <person name="Eisen J.A."/>
            <person name="Markowitz V."/>
            <person name="Hugenholtz P."/>
            <person name="Kyrpides N.C."/>
            <person name="Klenk H.P."/>
            <person name="Chen F."/>
        </authorList>
    </citation>
    <scope>NUCLEOTIDE SEQUENCE [LARGE SCALE GENOMIC DNA]</scope>
    <source>
        <strain evidence="3">ATCC 700099 / DSM 44233 / CIP 104796 / JCM 9543 / NBRC 105858 / Y-104</strain>
    </source>
</reference>
<proteinExistence type="predicted"/>
<dbReference type="KEGG" id="nml:Namu_4192"/>
<feature type="transmembrane region" description="Helical" evidence="1">
    <location>
        <begin position="184"/>
        <end position="207"/>
    </location>
</feature>
<dbReference type="AlphaFoldDB" id="C8XIL6"/>
<dbReference type="STRING" id="479431.Namu_4192"/>
<feature type="transmembrane region" description="Helical" evidence="1">
    <location>
        <begin position="219"/>
        <end position="239"/>
    </location>
</feature>
<feature type="transmembrane region" description="Helical" evidence="1">
    <location>
        <begin position="133"/>
        <end position="155"/>
    </location>
</feature>
<feature type="transmembrane region" description="Helical" evidence="1">
    <location>
        <begin position="106"/>
        <end position="127"/>
    </location>
</feature>
<organism evidence="2 3">
    <name type="scientific">Nakamurella multipartita (strain ATCC 700099 / DSM 44233 / CIP 104796 / JCM 9543 / NBRC 105858 / Y-104)</name>
    <name type="common">Microsphaera multipartita</name>
    <dbReference type="NCBI Taxonomy" id="479431"/>
    <lineage>
        <taxon>Bacteria</taxon>
        <taxon>Bacillati</taxon>
        <taxon>Actinomycetota</taxon>
        <taxon>Actinomycetes</taxon>
        <taxon>Nakamurellales</taxon>
        <taxon>Nakamurellaceae</taxon>
        <taxon>Nakamurella</taxon>
    </lineage>
</organism>
<gene>
    <name evidence="2" type="ordered locus">Namu_4192</name>
</gene>
<feature type="transmembrane region" description="Helical" evidence="1">
    <location>
        <begin position="309"/>
        <end position="327"/>
    </location>
</feature>
<dbReference type="HOGENOM" id="CLU_607857_0_0_11"/>
<name>C8XIL6_NAKMY</name>
<keyword evidence="1" id="KW-0812">Transmembrane</keyword>
<evidence type="ECO:0000313" key="2">
    <source>
        <dbReference type="EMBL" id="ACV80481.1"/>
    </source>
</evidence>
<keyword evidence="1" id="KW-1133">Transmembrane helix</keyword>
<dbReference type="eggNOG" id="ENOG5032YMR">
    <property type="taxonomic scope" value="Bacteria"/>
</dbReference>
<feature type="transmembrane region" description="Helical" evidence="1">
    <location>
        <begin position="347"/>
        <end position="365"/>
    </location>
</feature>
<dbReference type="InParanoid" id="C8XIL6"/>
<feature type="transmembrane region" description="Helical" evidence="1">
    <location>
        <begin position="372"/>
        <end position="390"/>
    </location>
</feature>
<dbReference type="EMBL" id="CP001737">
    <property type="protein sequence ID" value="ACV80481.1"/>
    <property type="molecule type" value="Genomic_DNA"/>
</dbReference>